<keyword evidence="3" id="KW-1185">Reference proteome</keyword>
<evidence type="ECO:0000313" key="3">
    <source>
        <dbReference type="Proteomes" id="UP000049983"/>
    </source>
</evidence>
<gene>
    <name evidence="2" type="ORF">LA5096_02626</name>
</gene>
<accession>A0A0M7A022</accession>
<proteinExistence type="predicted"/>
<protein>
    <submittedName>
        <fullName evidence="2">Uncharacterized protein</fullName>
    </submittedName>
</protein>
<sequence length="67" mass="7111">MLDLFAKSMFVATRVAPLTGLAGSGDLRSPLSLKVDVTKKKSVSGNKAHRQRLSANADKRSRSGPAD</sequence>
<dbReference type="GeneID" id="97670000"/>
<evidence type="ECO:0000313" key="2">
    <source>
        <dbReference type="EMBL" id="CTQ70686.1"/>
    </source>
</evidence>
<dbReference type="RefSeq" id="WP_144435926.1">
    <property type="nucleotide sequence ID" value="NZ_CXWA01000001.1"/>
</dbReference>
<organism evidence="2 3">
    <name type="scientific">Roseibium album</name>
    <dbReference type="NCBI Taxonomy" id="311410"/>
    <lineage>
        <taxon>Bacteria</taxon>
        <taxon>Pseudomonadati</taxon>
        <taxon>Pseudomonadota</taxon>
        <taxon>Alphaproteobacteria</taxon>
        <taxon>Hyphomicrobiales</taxon>
        <taxon>Stappiaceae</taxon>
        <taxon>Roseibium</taxon>
    </lineage>
</organism>
<evidence type="ECO:0000256" key="1">
    <source>
        <dbReference type="SAM" id="MobiDB-lite"/>
    </source>
</evidence>
<dbReference type="Proteomes" id="UP000049983">
    <property type="component" value="Unassembled WGS sequence"/>
</dbReference>
<feature type="region of interest" description="Disordered" evidence="1">
    <location>
        <begin position="38"/>
        <end position="67"/>
    </location>
</feature>
<dbReference type="AlphaFoldDB" id="A0A0M7A022"/>
<reference evidence="3" key="1">
    <citation type="submission" date="2015-07" db="EMBL/GenBank/DDBJ databases">
        <authorList>
            <person name="Rodrigo-Torres Lidia"/>
            <person name="Arahal R.David."/>
        </authorList>
    </citation>
    <scope>NUCLEOTIDE SEQUENCE [LARGE SCALE GENOMIC DNA]</scope>
    <source>
        <strain evidence="3">CECT 5096</strain>
    </source>
</reference>
<dbReference type="EMBL" id="CXWC01000010">
    <property type="protein sequence ID" value="CTQ70686.1"/>
    <property type="molecule type" value="Genomic_DNA"/>
</dbReference>
<name>A0A0M7A022_9HYPH</name>